<evidence type="ECO:0000313" key="2">
    <source>
        <dbReference type="EMBL" id="ETO03933.1"/>
    </source>
</evidence>
<feature type="non-terminal residue" evidence="2">
    <location>
        <position position="345"/>
    </location>
</feature>
<evidence type="ECO:0000256" key="1">
    <source>
        <dbReference type="SAM" id="MobiDB-lite"/>
    </source>
</evidence>
<dbReference type="Gene3D" id="2.120.10.80">
    <property type="entry name" value="Kelch-type beta propeller"/>
    <property type="match status" value="1"/>
</dbReference>
<name>X6LPX0_RETFI</name>
<gene>
    <name evidence="2" type="ORF">RFI_33469</name>
</gene>
<dbReference type="InterPro" id="IPR015915">
    <property type="entry name" value="Kelch-typ_b-propeller"/>
</dbReference>
<feature type="region of interest" description="Disordered" evidence="1">
    <location>
        <begin position="1"/>
        <end position="64"/>
    </location>
</feature>
<sequence length="345" mass="36943">AKSKARKSTNRKISASASGSGSGTTSNSTSRSGSARPSGNDIGIGSSSSSNSSSNNGSGEKHKHEHNKVLMYPFDIHKDYKWVHTRYVFEKTIFRADHVNEQYLPYSLQPRLLPLPSAPNRRRIRRSWHPTLVSSPTHHYVYRIGGGHSSAGLFGEASDRCEVFNLIDLTWTALPRMRYARATCGAVLLPPDIPKLFTDATKDLQALPGGGGVLGSMSNPSTPPNKSLKYPPKMPLPPFKPLDGAPLPTLPNQAPLPNAAPIPISAPAPAPAPAPLPTGVAPLPILTSAAPPPDSMSIVDGGALNNSSPFGFSQPTTTPRTVEDLFRARMIDESEDESEKLGLKY</sequence>
<dbReference type="Proteomes" id="UP000023152">
    <property type="component" value="Unassembled WGS sequence"/>
</dbReference>
<accession>X6LPX0</accession>
<evidence type="ECO:0000313" key="3">
    <source>
        <dbReference type="Proteomes" id="UP000023152"/>
    </source>
</evidence>
<dbReference type="SUPFAM" id="SSF117281">
    <property type="entry name" value="Kelch motif"/>
    <property type="match status" value="1"/>
</dbReference>
<feature type="region of interest" description="Disordered" evidence="1">
    <location>
        <begin position="208"/>
        <end position="254"/>
    </location>
</feature>
<organism evidence="2 3">
    <name type="scientific">Reticulomyxa filosa</name>
    <dbReference type="NCBI Taxonomy" id="46433"/>
    <lineage>
        <taxon>Eukaryota</taxon>
        <taxon>Sar</taxon>
        <taxon>Rhizaria</taxon>
        <taxon>Retaria</taxon>
        <taxon>Foraminifera</taxon>
        <taxon>Monothalamids</taxon>
        <taxon>Reticulomyxidae</taxon>
        <taxon>Reticulomyxa</taxon>
    </lineage>
</organism>
<keyword evidence="3" id="KW-1185">Reference proteome</keyword>
<feature type="compositionally biased region" description="Low complexity" evidence="1">
    <location>
        <begin position="14"/>
        <end position="58"/>
    </location>
</feature>
<proteinExistence type="predicted"/>
<dbReference type="AlphaFoldDB" id="X6LPX0"/>
<feature type="non-terminal residue" evidence="2">
    <location>
        <position position="1"/>
    </location>
</feature>
<dbReference type="EMBL" id="ASPP01031253">
    <property type="protein sequence ID" value="ETO03933.1"/>
    <property type="molecule type" value="Genomic_DNA"/>
</dbReference>
<feature type="compositionally biased region" description="Basic residues" evidence="1">
    <location>
        <begin position="1"/>
        <end position="10"/>
    </location>
</feature>
<reference evidence="2 3" key="1">
    <citation type="journal article" date="2013" name="Curr. Biol.">
        <title>The Genome of the Foraminiferan Reticulomyxa filosa.</title>
        <authorList>
            <person name="Glockner G."/>
            <person name="Hulsmann N."/>
            <person name="Schleicher M."/>
            <person name="Noegel A.A."/>
            <person name="Eichinger L."/>
            <person name="Gallinger C."/>
            <person name="Pawlowski J."/>
            <person name="Sierra R."/>
            <person name="Euteneuer U."/>
            <person name="Pillet L."/>
            <person name="Moustafa A."/>
            <person name="Platzer M."/>
            <person name="Groth M."/>
            <person name="Szafranski K."/>
            <person name="Schliwa M."/>
        </authorList>
    </citation>
    <scope>NUCLEOTIDE SEQUENCE [LARGE SCALE GENOMIC DNA]</scope>
</reference>
<protein>
    <submittedName>
        <fullName evidence="2">Uncharacterized protein</fullName>
    </submittedName>
</protein>
<comment type="caution">
    <text evidence="2">The sequence shown here is derived from an EMBL/GenBank/DDBJ whole genome shotgun (WGS) entry which is preliminary data.</text>
</comment>
<feature type="compositionally biased region" description="Low complexity" evidence="1">
    <location>
        <begin position="241"/>
        <end position="254"/>
    </location>
</feature>